<reference evidence="1" key="2">
    <citation type="journal article" date="2015" name="Fish Shellfish Immunol.">
        <title>Early steps in the European eel (Anguilla anguilla)-Vibrio vulnificus interaction in the gills: Role of the RtxA13 toxin.</title>
        <authorList>
            <person name="Callol A."/>
            <person name="Pajuelo D."/>
            <person name="Ebbesson L."/>
            <person name="Teles M."/>
            <person name="MacKenzie S."/>
            <person name="Amaro C."/>
        </authorList>
    </citation>
    <scope>NUCLEOTIDE SEQUENCE</scope>
</reference>
<dbReference type="EMBL" id="GBXM01007886">
    <property type="protein sequence ID" value="JAI00692.1"/>
    <property type="molecule type" value="Transcribed_RNA"/>
</dbReference>
<protein>
    <submittedName>
        <fullName evidence="1">Uncharacterized protein</fullName>
    </submittedName>
</protein>
<evidence type="ECO:0000313" key="1">
    <source>
        <dbReference type="EMBL" id="JAI00692.1"/>
    </source>
</evidence>
<name>A0A0E9XE08_ANGAN</name>
<dbReference type="AlphaFoldDB" id="A0A0E9XE08"/>
<accession>A0A0E9XE08</accession>
<sequence length="43" mass="4689">MPGPAVLQPLDPLQGTTYISNATHVCKRVNTESNHDAYILLLP</sequence>
<organism evidence="1">
    <name type="scientific">Anguilla anguilla</name>
    <name type="common">European freshwater eel</name>
    <name type="synonym">Muraena anguilla</name>
    <dbReference type="NCBI Taxonomy" id="7936"/>
    <lineage>
        <taxon>Eukaryota</taxon>
        <taxon>Metazoa</taxon>
        <taxon>Chordata</taxon>
        <taxon>Craniata</taxon>
        <taxon>Vertebrata</taxon>
        <taxon>Euteleostomi</taxon>
        <taxon>Actinopterygii</taxon>
        <taxon>Neopterygii</taxon>
        <taxon>Teleostei</taxon>
        <taxon>Anguilliformes</taxon>
        <taxon>Anguillidae</taxon>
        <taxon>Anguilla</taxon>
    </lineage>
</organism>
<reference evidence="1" key="1">
    <citation type="submission" date="2014-11" db="EMBL/GenBank/DDBJ databases">
        <authorList>
            <person name="Amaro Gonzalez C."/>
        </authorList>
    </citation>
    <scope>NUCLEOTIDE SEQUENCE</scope>
</reference>
<proteinExistence type="predicted"/>